<reference evidence="2 3" key="1">
    <citation type="submission" date="2013-09" db="EMBL/GenBank/DDBJ databases">
        <title>Corchorus capsularis genome sequencing.</title>
        <authorList>
            <person name="Alam M."/>
            <person name="Haque M.S."/>
            <person name="Islam M.S."/>
            <person name="Emdad E.M."/>
            <person name="Islam M.M."/>
            <person name="Ahmed B."/>
            <person name="Halim A."/>
            <person name="Hossen Q.M.M."/>
            <person name="Hossain M.Z."/>
            <person name="Ahmed R."/>
            <person name="Khan M.M."/>
            <person name="Islam R."/>
            <person name="Rashid M.M."/>
            <person name="Khan S.A."/>
            <person name="Rahman M.S."/>
            <person name="Alam M."/>
        </authorList>
    </citation>
    <scope>NUCLEOTIDE SEQUENCE [LARGE SCALE GENOMIC DNA]</scope>
    <source>
        <strain evidence="3">cv. CVL-1</strain>
        <tissue evidence="2">Whole seedling</tissue>
    </source>
</reference>
<organism evidence="2 3">
    <name type="scientific">Corchorus capsularis</name>
    <name type="common">Jute</name>
    <dbReference type="NCBI Taxonomy" id="210143"/>
    <lineage>
        <taxon>Eukaryota</taxon>
        <taxon>Viridiplantae</taxon>
        <taxon>Streptophyta</taxon>
        <taxon>Embryophyta</taxon>
        <taxon>Tracheophyta</taxon>
        <taxon>Spermatophyta</taxon>
        <taxon>Magnoliopsida</taxon>
        <taxon>eudicotyledons</taxon>
        <taxon>Gunneridae</taxon>
        <taxon>Pentapetalae</taxon>
        <taxon>rosids</taxon>
        <taxon>malvids</taxon>
        <taxon>Malvales</taxon>
        <taxon>Malvaceae</taxon>
        <taxon>Grewioideae</taxon>
        <taxon>Apeibeae</taxon>
        <taxon>Corchorus</taxon>
    </lineage>
</organism>
<dbReference type="Proteomes" id="UP000188268">
    <property type="component" value="Unassembled WGS sequence"/>
</dbReference>
<gene>
    <name evidence="2" type="ORF">CCACVL1_23227</name>
</gene>
<sequence>MEGEEITEIEQWPMGGTGGNRARIGFQIEKGMGVLKKTRGEIWLDNFE</sequence>
<accession>A0A1R3GUN4</accession>
<evidence type="ECO:0000256" key="1">
    <source>
        <dbReference type="SAM" id="MobiDB-lite"/>
    </source>
</evidence>
<evidence type="ECO:0000313" key="3">
    <source>
        <dbReference type="Proteomes" id="UP000188268"/>
    </source>
</evidence>
<name>A0A1R3GUN4_COCAP</name>
<proteinExistence type="predicted"/>
<keyword evidence="3" id="KW-1185">Reference proteome</keyword>
<comment type="caution">
    <text evidence="2">The sequence shown here is derived from an EMBL/GenBank/DDBJ whole genome shotgun (WGS) entry which is preliminary data.</text>
</comment>
<dbReference type="AlphaFoldDB" id="A0A1R3GUN4"/>
<protein>
    <submittedName>
        <fullName evidence="2">Uncharacterized protein</fullName>
    </submittedName>
</protein>
<evidence type="ECO:0000313" key="2">
    <source>
        <dbReference type="EMBL" id="OMO61825.1"/>
    </source>
</evidence>
<feature type="region of interest" description="Disordered" evidence="1">
    <location>
        <begin position="1"/>
        <end position="20"/>
    </location>
</feature>
<dbReference type="EMBL" id="AWWV01013385">
    <property type="protein sequence ID" value="OMO61825.1"/>
    <property type="molecule type" value="Genomic_DNA"/>
</dbReference>
<dbReference type="Gramene" id="OMO61825">
    <property type="protein sequence ID" value="OMO61825"/>
    <property type="gene ID" value="CCACVL1_23227"/>
</dbReference>